<keyword evidence="3" id="KW-1185">Reference proteome</keyword>
<organism evidence="2 3">
    <name type="scientific">Nannocystis pusilla</name>
    <dbReference type="NCBI Taxonomy" id="889268"/>
    <lineage>
        <taxon>Bacteria</taxon>
        <taxon>Pseudomonadati</taxon>
        <taxon>Myxococcota</taxon>
        <taxon>Polyangia</taxon>
        <taxon>Nannocystales</taxon>
        <taxon>Nannocystaceae</taxon>
        <taxon>Nannocystis</taxon>
    </lineage>
</organism>
<reference evidence="2" key="1">
    <citation type="submission" date="2022-11" db="EMBL/GenBank/DDBJ databases">
        <title>Minimal conservation of predation-associated metabolite biosynthetic gene clusters underscores biosynthetic potential of Myxococcota including descriptions for ten novel species: Archangium lansinium sp. nov., Myxococcus landrumus sp. nov., Nannocystis bai.</title>
        <authorList>
            <person name="Ahearne A."/>
            <person name="Stevens C."/>
            <person name="Phillips K."/>
        </authorList>
    </citation>
    <scope>NUCLEOTIDE SEQUENCE</scope>
    <source>
        <strain evidence="2">Na p29</strain>
    </source>
</reference>
<comment type="caution">
    <text evidence="2">The sequence shown here is derived from an EMBL/GenBank/DDBJ whole genome shotgun (WGS) entry which is preliminary data.</text>
</comment>
<dbReference type="EMBL" id="JAPNKE010000002">
    <property type="protein sequence ID" value="MCY1010958.1"/>
    <property type="molecule type" value="Genomic_DNA"/>
</dbReference>
<name>A0A9X3EVD4_9BACT</name>
<evidence type="ECO:0000313" key="2">
    <source>
        <dbReference type="EMBL" id="MCY1010958.1"/>
    </source>
</evidence>
<accession>A0A9X3EVD4</accession>
<proteinExistence type="predicted"/>
<protein>
    <submittedName>
        <fullName evidence="2">Uncharacterized protein</fullName>
    </submittedName>
</protein>
<feature type="region of interest" description="Disordered" evidence="1">
    <location>
        <begin position="1"/>
        <end position="27"/>
    </location>
</feature>
<evidence type="ECO:0000313" key="3">
    <source>
        <dbReference type="Proteomes" id="UP001150924"/>
    </source>
</evidence>
<evidence type="ECO:0000256" key="1">
    <source>
        <dbReference type="SAM" id="MobiDB-lite"/>
    </source>
</evidence>
<gene>
    <name evidence="2" type="ORF">OV079_36410</name>
</gene>
<sequence>MARAEEDSEKVAGARVEVPSGTGRDEYDSLSIGCERAIASRQEDGRTIVYITPTEKGSAKPGQWVHCAGKDRPPSTACEVLGIVDGGMLEASCGEVKPGSARPAK</sequence>
<dbReference type="AlphaFoldDB" id="A0A9X3EVD4"/>
<dbReference type="Proteomes" id="UP001150924">
    <property type="component" value="Unassembled WGS sequence"/>
</dbReference>
<dbReference type="RefSeq" id="WP_267774122.1">
    <property type="nucleotide sequence ID" value="NZ_JAPNKE010000002.1"/>
</dbReference>